<gene>
    <name evidence="3" type="ORF">FR698_09475</name>
</gene>
<dbReference type="EMBL" id="VPFL01000012">
    <property type="protein sequence ID" value="TXF11559.1"/>
    <property type="molecule type" value="Genomic_DNA"/>
</dbReference>
<evidence type="ECO:0000313" key="3">
    <source>
        <dbReference type="EMBL" id="TXF11559.1"/>
    </source>
</evidence>
<feature type="domain" description="Actin-like protein N-terminal" evidence="1">
    <location>
        <begin position="17"/>
        <end position="165"/>
    </location>
</feature>
<evidence type="ECO:0000259" key="2">
    <source>
        <dbReference type="Pfam" id="PF21522"/>
    </source>
</evidence>
<name>A0A5C7EU64_9PROT</name>
<evidence type="ECO:0000259" key="1">
    <source>
        <dbReference type="Pfam" id="PF17989"/>
    </source>
</evidence>
<dbReference type="Gene3D" id="3.30.420.40">
    <property type="match status" value="2"/>
</dbReference>
<evidence type="ECO:0000313" key="4">
    <source>
        <dbReference type="Proteomes" id="UP000321201"/>
    </source>
</evidence>
<accession>A0A5C7EU64</accession>
<dbReference type="Pfam" id="PF21522">
    <property type="entry name" value="MreB-like_C"/>
    <property type="match status" value="1"/>
</dbReference>
<reference evidence="3 4" key="1">
    <citation type="submission" date="2019-08" db="EMBL/GenBank/DDBJ databases">
        <title>Pelomicrobium methylotrophicum gen. nov., sp. nov. a moderately thermophilic, facultatively anaerobic, lithoautotrophic and methylotrophic bacterium isolated from a terrestrial mud volcano.</title>
        <authorList>
            <person name="Slobodkina G.B."/>
            <person name="Merkel A.Y."/>
            <person name="Slobodkin A.I."/>
        </authorList>
    </citation>
    <scope>NUCLEOTIDE SEQUENCE [LARGE SCALE GENOMIC DNA]</scope>
    <source>
        <strain evidence="3 4">SM250</strain>
    </source>
</reference>
<dbReference type="Proteomes" id="UP000321201">
    <property type="component" value="Unassembled WGS sequence"/>
</dbReference>
<proteinExistence type="predicted"/>
<comment type="caution">
    <text evidence="3">The sequence shown here is derived from an EMBL/GenBank/DDBJ whole genome shotgun (WGS) entry which is preliminary data.</text>
</comment>
<dbReference type="NCBIfam" id="TIGR03739">
    <property type="entry name" value="PRTRC_D"/>
    <property type="match status" value="1"/>
</dbReference>
<dbReference type="AlphaFoldDB" id="A0A5C7EU64"/>
<dbReference type="InterPro" id="IPR043129">
    <property type="entry name" value="ATPase_NBD"/>
</dbReference>
<organism evidence="3 4">
    <name type="scientific">Pelomicrobium methylotrophicum</name>
    <dbReference type="NCBI Taxonomy" id="2602750"/>
    <lineage>
        <taxon>Bacteria</taxon>
        <taxon>Pseudomonadati</taxon>
        <taxon>Pseudomonadota</taxon>
        <taxon>Hydrogenophilia</taxon>
        <taxon>Hydrogenophilia incertae sedis</taxon>
        <taxon>Pelomicrobium</taxon>
    </lineage>
</organism>
<dbReference type="InterPro" id="IPR049067">
    <property type="entry name" value="MreB-like_C"/>
</dbReference>
<feature type="domain" description="Actin homologue MreB-like C-terminal" evidence="2">
    <location>
        <begin position="187"/>
        <end position="310"/>
    </location>
</feature>
<dbReference type="SUPFAM" id="SSF53067">
    <property type="entry name" value="Actin-like ATPase domain"/>
    <property type="match status" value="2"/>
</dbReference>
<keyword evidence="4" id="KW-1185">Reference proteome</keyword>
<sequence length="343" mass="37580">MIRRRLTRLEKFIVRSVDVGYGYTKFVLGRTPQGDYVCESFPSVVAFAQKKTLGGGFFAERSTLTVLHNGVEYEVGPDVLLATGAYGSRNLDLGYVQTDTYQILLKGALKRIGLPRIDVLVLGAPVATYDQAREHLRRAFSGRIALDRAQEVVVGKVLVLPQPLGGYAWHGHVSGSYGRIRSQLNLLIDPGYFTLDWLVARGTTIAPARSGSHPAGMSALVRAIASEISRETGEEVTSLLLWESIERALYAEEPLHLDGRPYDLTRHLGAVNQLLAQAAEVLASRVGDAKDIQNVILVGGPARLYEPALKRALHGKLIQIAQDPQFANVKGFQRVGEDIAERL</sequence>
<dbReference type="OrthoDB" id="143284at2"/>
<dbReference type="Pfam" id="PF17989">
    <property type="entry name" value="ALP_N"/>
    <property type="match status" value="1"/>
</dbReference>
<protein>
    <submittedName>
        <fullName evidence="3">PRTRC system protein D</fullName>
    </submittedName>
</protein>
<dbReference type="InParanoid" id="A0A5C7EU64"/>
<dbReference type="InterPro" id="IPR022389">
    <property type="entry name" value="PRTRC_protein-D"/>
</dbReference>
<dbReference type="InterPro" id="IPR040607">
    <property type="entry name" value="ALP_N"/>
</dbReference>